<dbReference type="InParanoid" id="A0A317XWY9"/>
<dbReference type="EMBL" id="KZ819189">
    <property type="protein sequence ID" value="PWZ02343.1"/>
    <property type="molecule type" value="Genomic_DNA"/>
</dbReference>
<reference evidence="2 3" key="1">
    <citation type="journal article" date="2018" name="Mol. Biol. Evol.">
        <title>Broad Genomic Sampling Reveals a Smut Pathogenic Ancestry of the Fungal Clade Ustilaginomycotina.</title>
        <authorList>
            <person name="Kijpornyongpan T."/>
            <person name="Mondo S.J."/>
            <person name="Barry K."/>
            <person name="Sandor L."/>
            <person name="Lee J."/>
            <person name="Lipzen A."/>
            <person name="Pangilinan J."/>
            <person name="LaButti K."/>
            <person name="Hainaut M."/>
            <person name="Henrissat B."/>
            <person name="Grigoriev I.V."/>
            <person name="Spatafora J.W."/>
            <person name="Aime M.C."/>
        </authorList>
    </citation>
    <scope>NUCLEOTIDE SEQUENCE [LARGE SCALE GENOMIC DNA]</scope>
    <source>
        <strain evidence="2 3">MCA 3645</strain>
    </source>
</reference>
<keyword evidence="1" id="KW-0732">Signal</keyword>
<feature type="signal peptide" evidence="1">
    <location>
        <begin position="1"/>
        <end position="19"/>
    </location>
</feature>
<sequence>MFSIRVAILAALAVVGIKADQTDPNYTQLKVSDDIWKSWCPNGRSAPNVACMHLGPDAGTYDIYSINKSLKDMAVFSAGKHCKCLIGTHSFRHWKAHRLTMFQMIDFFFLLVERYGHQMRPSRYGSDCTYQTDWSEQR</sequence>
<evidence type="ECO:0000256" key="1">
    <source>
        <dbReference type="SAM" id="SignalP"/>
    </source>
</evidence>
<dbReference type="Proteomes" id="UP000246740">
    <property type="component" value="Unassembled WGS sequence"/>
</dbReference>
<dbReference type="AlphaFoldDB" id="A0A317XWY9"/>
<proteinExistence type="predicted"/>
<protein>
    <submittedName>
        <fullName evidence="2">Uncharacterized protein</fullName>
    </submittedName>
</protein>
<name>A0A317XWY9_9BASI</name>
<gene>
    <name evidence="2" type="ORF">BCV70DRAFT_62693</name>
</gene>
<accession>A0A317XWY9</accession>
<keyword evidence="3" id="KW-1185">Reference proteome</keyword>
<organism evidence="2 3">
    <name type="scientific">Testicularia cyperi</name>
    <dbReference type="NCBI Taxonomy" id="1882483"/>
    <lineage>
        <taxon>Eukaryota</taxon>
        <taxon>Fungi</taxon>
        <taxon>Dikarya</taxon>
        <taxon>Basidiomycota</taxon>
        <taxon>Ustilaginomycotina</taxon>
        <taxon>Ustilaginomycetes</taxon>
        <taxon>Ustilaginales</taxon>
        <taxon>Anthracoideaceae</taxon>
        <taxon>Testicularia</taxon>
    </lineage>
</organism>
<evidence type="ECO:0000313" key="3">
    <source>
        <dbReference type="Proteomes" id="UP000246740"/>
    </source>
</evidence>
<evidence type="ECO:0000313" key="2">
    <source>
        <dbReference type="EMBL" id="PWZ02343.1"/>
    </source>
</evidence>
<feature type="chain" id="PRO_5016244963" evidence="1">
    <location>
        <begin position="20"/>
        <end position="138"/>
    </location>
</feature>